<accession>A0A0F9B004</accession>
<organism evidence="1">
    <name type="scientific">marine sediment metagenome</name>
    <dbReference type="NCBI Taxonomy" id="412755"/>
    <lineage>
        <taxon>unclassified sequences</taxon>
        <taxon>metagenomes</taxon>
        <taxon>ecological metagenomes</taxon>
    </lineage>
</organism>
<dbReference type="EMBL" id="LAZR01054724">
    <property type="protein sequence ID" value="KKK77921.1"/>
    <property type="molecule type" value="Genomic_DNA"/>
</dbReference>
<comment type="caution">
    <text evidence="1">The sequence shown here is derived from an EMBL/GenBank/DDBJ whole genome shotgun (WGS) entry which is preliminary data.</text>
</comment>
<proteinExistence type="predicted"/>
<dbReference type="AlphaFoldDB" id="A0A0F9B004"/>
<sequence length="75" mass="8119">MAKTRLVSAGAGVLVTVRPYRYFTDAASGLTHSGSIGQPGSRDFKVGDDAFRVSTARWARDKSLPDADRLFEEVS</sequence>
<name>A0A0F9B004_9ZZZZ</name>
<evidence type="ECO:0000313" key="1">
    <source>
        <dbReference type="EMBL" id="KKK77921.1"/>
    </source>
</evidence>
<gene>
    <name evidence="1" type="ORF">LCGC14_2848740</name>
</gene>
<reference evidence="1" key="1">
    <citation type="journal article" date="2015" name="Nature">
        <title>Complex archaea that bridge the gap between prokaryotes and eukaryotes.</title>
        <authorList>
            <person name="Spang A."/>
            <person name="Saw J.H."/>
            <person name="Jorgensen S.L."/>
            <person name="Zaremba-Niedzwiedzka K."/>
            <person name="Martijn J."/>
            <person name="Lind A.E."/>
            <person name="van Eijk R."/>
            <person name="Schleper C."/>
            <person name="Guy L."/>
            <person name="Ettema T.J."/>
        </authorList>
    </citation>
    <scope>NUCLEOTIDE SEQUENCE</scope>
</reference>
<protein>
    <submittedName>
        <fullName evidence="1">Uncharacterized protein</fullName>
    </submittedName>
</protein>